<dbReference type="Proteomes" id="UP000307173">
    <property type="component" value="Unassembled WGS sequence"/>
</dbReference>
<organism evidence="7 8">
    <name type="scientific">Pichia inconspicua</name>
    <dbReference type="NCBI Taxonomy" id="52247"/>
    <lineage>
        <taxon>Eukaryota</taxon>
        <taxon>Fungi</taxon>
        <taxon>Dikarya</taxon>
        <taxon>Ascomycota</taxon>
        <taxon>Saccharomycotina</taxon>
        <taxon>Pichiomycetes</taxon>
        <taxon>Pichiales</taxon>
        <taxon>Pichiaceae</taxon>
        <taxon>Pichia</taxon>
    </lineage>
</organism>
<comment type="subcellular location">
    <subcellularLocation>
        <location evidence="1">Membrane</location>
        <topology evidence="1">Multi-pass membrane protein</topology>
    </subcellularLocation>
</comment>
<dbReference type="Pfam" id="PF04855">
    <property type="entry name" value="SNF5"/>
    <property type="match status" value="1"/>
</dbReference>
<feature type="compositionally biased region" description="Low complexity" evidence="5">
    <location>
        <begin position="208"/>
        <end position="285"/>
    </location>
</feature>
<protein>
    <submittedName>
        <fullName evidence="7">Uncharacterized protein</fullName>
    </submittedName>
</protein>
<dbReference type="EMBL" id="SELW01000624">
    <property type="protein sequence ID" value="TID17629.1"/>
    <property type="molecule type" value="Genomic_DNA"/>
</dbReference>
<gene>
    <name evidence="7" type="ORF">CANINC_003995</name>
</gene>
<dbReference type="CDD" id="cd22212">
    <property type="entry name" value="NDFIP-like"/>
    <property type="match status" value="1"/>
</dbReference>
<dbReference type="GO" id="GO:0005783">
    <property type="term" value="C:endoplasmic reticulum"/>
    <property type="evidence" value="ECO:0007669"/>
    <property type="project" value="TreeGrafter"/>
</dbReference>
<feature type="region of interest" description="Disordered" evidence="5">
    <location>
        <begin position="208"/>
        <end position="385"/>
    </location>
</feature>
<evidence type="ECO:0000256" key="6">
    <source>
        <dbReference type="SAM" id="Phobius"/>
    </source>
</evidence>
<dbReference type="GO" id="GO:0006511">
    <property type="term" value="P:ubiquitin-dependent protein catabolic process"/>
    <property type="evidence" value="ECO:0007669"/>
    <property type="project" value="TreeGrafter"/>
</dbReference>
<reference evidence="7 8" key="1">
    <citation type="journal article" date="2019" name="Front. Genet.">
        <title>Whole-Genome Sequencing of the Opportunistic Yeast Pathogen Candida inconspicua Uncovers Its Hybrid Origin.</title>
        <authorList>
            <person name="Mixao V."/>
            <person name="Hansen A.P."/>
            <person name="Saus E."/>
            <person name="Boekhout T."/>
            <person name="Lass-Florl C."/>
            <person name="Gabaldon T."/>
        </authorList>
    </citation>
    <scope>NUCLEOTIDE SEQUENCE [LARGE SCALE GENOMIC DNA]</scope>
    <source>
        <strain evidence="7 8">CBS 180</strain>
    </source>
</reference>
<dbReference type="GO" id="GO:0016020">
    <property type="term" value="C:membrane"/>
    <property type="evidence" value="ECO:0007669"/>
    <property type="project" value="UniProtKB-SubCell"/>
</dbReference>
<evidence type="ECO:0000256" key="1">
    <source>
        <dbReference type="ARBA" id="ARBA00004141"/>
    </source>
</evidence>
<keyword evidence="2 6" id="KW-0812">Transmembrane</keyword>
<sequence length="1341" mass="150999">MNTDDLNSDGVPDFGMGFDNTMDQPTSGLNINMNMNMNQNTNMNMNVNKNLGMNMGMSMNSNTNPNKVNYNMNQNIANNNLDSNAHFMTTTISSNSNANVSPNVSNNNSMFNMDFNQMSSRMPEMNTNTNSMSVSQSPTAEMPRDRQNVIRSQNSNIGPSPNKGGMTAQQVLAHLMKMDPEQRNAVISRNPQLRAFLMQVEQQRRMQIQKMQQQQQRQQTQQQQQQTQNPQNQPLQNQPLQNQPLQNQPLQNQPPQNQPPQNQQLRNIQVPNPSIQNQPVQNQQQLKMPNTQQQMPPNITSSKSVTTSNNENFTGSPETHFSTGVMQSFNSPMPQTLQQNPQQYVPPPQQQNRHMSQMNQAFQPQQDFRQQQQSTSQKHSPVQQFTQTKVTASPNLHSFQGSVNSGYTENVTPDGISSTDIGGLENAELPKDKIPKKPLQKKGMKKKVLKGASAGLHNDIVITSDTPLDVSETPINTIKQEDDIKQEEIEDLGPFADLTNPVLTEENEWSKLLKSKGMEPDLDLRMYEDMIGKDLEYLKYFSVIQHVKKQNPANINDKFGVNGRIFQRILKDLQFYQQVKAARMQSMKLSPEANGLTSKMWGIGYSGYGNGFTDGKVEFLLPEQSKMPYKDEDLTVNVSKVSGEGEYVPIRLEFDVERDGFKLNDTFVWNTNDDDQTLKIFIEELINDYRIVSNTSNVFKKIYDSIKEQISDIHPTVVNPNIDLRFPITLDITIANNQLVDRFDWDLMNQENDPEEFAEVLCAEFALPNEFKTAISHSIREQCQIYLKSLYMIGYKFDGGAIISEDLKEFLRSGFDQNNVLMPRYLMSDFTPSVQELSITNFERIIKERERESKRKKRGVTRVGRRSGFVLPDLSTMPKTFRTPLPSTLFPGSVSIIDDEKYNIDENIETPIEISIPKEQMDLLRKTSDERKAKLEQCQKEKERTMEWIKRIRSRRMRGETLTAAVNVNNNSNNSAPVLYENDLAGIPRVAEQAIDNDNEDAMKEPAVAVKSETNSDGFSDERRGGVVAGAGAGAGAGATLAVQIRFGSLLESGMTFVDNVYNNAPMLSYINPNNRYNTIASAHHTDPSRTRSINGHVVRVLDTNDGVFSNLSAKPSVNNTEPITDHLPSYDEASHDPSPPYWETSVMSEFDEIYIDGIPVGNILNFLWSLMVSVLFQFFGFVITYLLHTSHAAKNGAQFGLGITIINMALYSLPFHLGNKGLQSTWGKFEPVDPSSLDTSDNHLLVGDFDSYESPLTKHSDLSQADKIINNKPLLSVALLALGVFITFKAAYDFYKVKKLEFSIMYPATLTTSATTATTAIDDQSNGNSIEMTSDVAERV</sequence>
<name>A0A4T0WYF1_9ASCO</name>
<dbReference type="InterPro" id="IPR019325">
    <property type="entry name" value="NEDD4/Bsd2"/>
</dbReference>
<evidence type="ECO:0000313" key="8">
    <source>
        <dbReference type="Proteomes" id="UP000307173"/>
    </source>
</evidence>
<dbReference type="GO" id="GO:0031398">
    <property type="term" value="P:positive regulation of protein ubiquitination"/>
    <property type="evidence" value="ECO:0007669"/>
    <property type="project" value="TreeGrafter"/>
</dbReference>
<evidence type="ECO:0000313" key="7">
    <source>
        <dbReference type="EMBL" id="TID17629.1"/>
    </source>
</evidence>
<evidence type="ECO:0000256" key="3">
    <source>
        <dbReference type="ARBA" id="ARBA00022989"/>
    </source>
</evidence>
<evidence type="ECO:0000256" key="4">
    <source>
        <dbReference type="ARBA" id="ARBA00023136"/>
    </source>
</evidence>
<evidence type="ECO:0000256" key="5">
    <source>
        <dbReference type="SAM" id="MobiDB-lite"/>
    </source>
</evidence>
<dbReference type="PANTHER" id="PTHR13396:SF5">
    <property type="entry name" value="NEDD4 FAMILY INTERACTING PROTEIN"/>
    <property type="match status" value="1"/>
</dbReference>
<dbReference type="OrthoDB" id="515064at2759"/>
<feature type="transmembrane region" description="Helical" evidence="6">
    <location>
        <begin position="1200"/>
        <end position="1218"/>
    </location>
</feature>
<dbReference type="STRING" id="52247.A0A4T0WYF1"/>
<evidence type="ECO:0000256" key="2">
    <source>
        <dbReference type="ARBA" id="ARBA00022692"/>
    </source>
</evidence>
<feature type="compositionally biased region" description="Low complexity" evidence="5">
    <location>
        <begin position="360"/>
        <end position="377"/>
    </location>
</feature>
<keyword evidence="3 6" id="KW-1133">Transmembrane helix</keyword>
<feature type="transmembrane region" description="Helical" evidence="6">
    <location>
        <begin position="1167"/>
        <end position="1188"/>
    </location>
</feature>
<dbReference type="PANTHER" id="PTHR13396">
    <property type="entry name" value="NEDD4 FAMILY INTERACTING PROTEIN 1/2"/>
    <property type="match status" value="1"/>
</dbReference>
<dbReference type="GO" id="GO:0000228">
    <property type="term" value="C:nuclear chromosome"/>
    <property type="evidence" value="ECO:0007669"/>
    <property type="project" value="InterPro"/>
</dbReference>
<keyword evidence="8" id="KW-1185">Reference proteome</keyword>
<dbReference type="Pfam" id="PF10176">
    <property type="entry name" value="NEDD4_Bsd2"/>
    <property type="match status" value="1"/>
</dbReference>
<accession>A0A4T0WYF1</accession>
<feature type="compositionally biased region" description="Polar residues" evidence="5">
    <location>
        <begin position="286"/>
        <end position="337"/>
    </location>
</feature>
<dbReference type="GO" id="GO:0007034">
    <property type="term" value="P:vacuolar transport"/>
    <property type="evidence" value="ECO:0007669"/>
    <property type="project" value="InterPro"/>
</dbReference>
<dbReference type="InterPro" id="IPR006939">
    <property type="entry name" value="SNF5"/>
</dbReference>
<feature type="transmembrane region" description="Helical" evidence="6">
    <location>
        <begin position="1275"/>
        <end position="1296"/>
    </location>
</feature>
<proteinExistence type="predicted"/>
<dbReference type="GO" id="GO:0005794">
    <property type="term" value="C:Golgi apparatus"/>
    <property type="evidence" value="ECO:0007669"/>
    <property type="project" value="TreeGrafter"/>
</dbReference>
<dbReference type="GO" id="GO:0030001">
    <property type="term" value="P:metal ion transport"/>
    <property type="evidence" value="ECO:0007669"/>
    <property type="project" value="InterPro"/>
</dbReference>
<dbReference type="GO" id="GO:0048471">
    <property type="term" value="C:perinuclear region of cytoplasm"/>
    <property type="evidence" value="ECO:0007669"/>
    <property type="project" value="TreeGrafter"/>
</dbReference>
<dbReference type="GO" id="GO:0006338">
    <property type="term" value="P:chromatin remodeling"/>
    <property type="evidence" value="ECO:0007669"/>
    <property type="project" value="InterPro"/>
</dbReference>
<keyword evidence="4 6" id="KW-0472">Membrane</keyword>
<comment type="caution">
    <text evidence="7">The sequence shown here is derived from an EMBL/GenBank/DDBJ whole genome shotgun (WGS) entry which is preliminary data.</text>
</comment>